<proteinExistence type="predicted"/>
<gene>
    <name evidence="2" type="ORF">F511_43052</name>
</gene>
<reference evidence="2 3" key="1">
    <citation type="journal article" date="2015" name="Proc. Natl. Acad. Sci. U.S.A.">
        <title>The resurrection genome of Boea hygrometrica: A blueprint for survival of dehydration.</title>
        <authorList>
            <person name="Xiao L."/>
            <person name="Yang G."/>
            <person name="Zhang L."/>
            <person name="Yang X."/>
            <person name="Zhao S."/>
            <person name="Ji Z."/>
            <person name="Zhou Q."/>
            <person name="Hu M."/>
            <person name="Wang Y."/>
            <person name="Chen M."/>
            <person name="Xu Y."/>
            <person name="Jin H."/>
            <person name="Xiao X."/>
            <person name="Hu G."/>
            <person name="Bao F."/>
            <person name="Hu Y."/>
            <person name="Wan P."/>
            <person name="Li L."/>
            <person name="Deng X."/>
            <person name="Kuang T."/>
            <person name="Xiang C."/>
            <person name="Zhu J.K."/>
            <person name="Oliver M.J."/>
            <person name="He Y."/>
        </authorList>
    </citation>
    <scope>NUCLEOTIDE SEQUENCE [LARGE SCALE GENOMIC DNA]</scope>
    <source>
        <strain evidence="3">cv. XS01</strain>
    </source>
</reference>
<name>A0A2Z6ZYY4_9LAMI</name>
<dbReference type="AlphaFoldDB" id="A0A2Z6ZYY4"/>
<dbReference type="Proteomes" id="UP000250235">
    <property type="component" value="Unassembled WGS sequence"/>
</dbReference>
<accession>A0A2Z6ZYY4</accession>
<organism evidence="2 3">
    <name type="scientific">Dorcoceras hygrometricum</name>
    <dbReference type="NCBI Taxonomy" id="472368"/>
    <lineage>
        <taxon>Eukaryota</taxon>
        <taxon>Viridiplantae</taxon>
        <taxon>Streptophyta</taxon>
        <taxon>Embryophyta</taxon>
        <taxon>Tracheophyta</taxon>
        <taxon>Spermatophyta</taxon>
        <taxon>Magnoliopsida</taxon>
        <taxon>eudicotyledons</taxon>
        <taxon>Gunneridae</taxon>
        <taxon>Pentapetalae</taxon>
        <taxon>asterids</taxon>
        <taxon>lamiids</taxon>
        <taxon>Lamiales</taxon>
        <taxon>Gesneriaceae</taxon>
        <taxon>Didymocarpoideae</taxon>
        <taxon>Trichosporeae</taxon>
        <taxon>Loxocarpinae</taxon>
        <taxon>Dorcoceras</taxon>
    </lineage>
</organism>
<evidence type="ECO:0000313" key="3">
    <source>
        <dbReference type="Proteomes" id="UP000250235"/>
    </source>
</evidence>
<feature type="compositionally biased region" description="Polar residues" evidence="1">
    <location>
        <begin position="28"/>
        <end position="37"/>
    </location>
</feature>
<feature type="compositionally biased region" description="Polar residues" evidence="1">
    <location>
        <begin position="1"/>
        <end position="12"/>
    </location>
</feature>
<evidence type="ECO:0000256" key="1">
    <source>
        <dbReference type="SAM" id="MobiDB-lite"/>
    </source>
</evidence>
<dbReference type="EMBL" id="KV020538">
    <property type="protein sequence ID" value="KZV14464.1"/>
    <property type="molecule type" value="Genomic_DNA"/>
</dbReference>
<protein>
    <submittedName>
        <fullName evidence="2">Uncharacterized protein</fullName>
    </submittedName>
</protein>
<keyword evidence="3" id="KW-1185">Reference proteome</keyword>
<evidence type="ECO:0000313" key="2">
    <source>
        <dbReference type="EMBL" id="KZV14464.1"/>
    </source>
</evidence>
<sequence>MMTSTVMSSQSAVVKKRKRWISDDEVSSDGSNQQRATVQPAVADGFAKRNQTQATVHPDVSYSEPAVDMYPVAR</sequence>
<feature type="region of interest" description="Disordered" evidence="1">
    <location>
        <begin position="1"/>
        <end position="42"/>
    </location>
</feature>